<dbReference type="Gene3D" id="3.40.50.1820">
    <property type="entry name" value="alpha/beta hydrolase"/>
    <property type="match status" value="1"/>
</dbReference>
<dbReference type="AlphaFoldDB" id="A0A0B1T3J9"/>
<dbReference type="GO" id="GO:0006660">
    <property type="term" value="P:phosphatidylserine catabolic process"/>
    <property type="evidence" value="ECO:0007669"/>
    <property type="project" value="TreeGrafter"/>
</dbReference>
<dbReference type="ESTHER" id="oesde-a0a0b1t3j9">
    <property type="family name" value="ABHD12-PHARC"/>
</dbReference>
<evidence type="ECO:0000313" key="3">
    <source>
        <dbReference type="Proteomes" id="UP000053660"/>
    </source>
</evidence>
<dbReference type="InterPro" id="IPR022742">
    <property type="entry name" value="Hydrolase_4"/>
</dbReference>
<name>A0A0B1T3J9_OESDE</name>
<protein>
    <recommendedName>
        <fullName evidence="1">Serine aminopeptidase S33 domain-containing protein</fullName>
    </recommendedName>
</protein>
<dbReference type="OrthoDB" id="10249433at2759"/>
<gene>
    <name evidence="2" type="ORF">OESDEN_10184</name>
</gene>
<dbReference type="InterPro" id="IPR029058">
    <property type="entry name" value="AB_hydrolase_fold"/>
</dbReference>
<feature type="domain" description="Serine aminopeptidase S33" evidence="1">
    <location>
        <begin position="76"/>
        <end position="195"/>
    </location>
</feature>
<dbReference type="Pfam" id="PF12146">
    <property type="entry name" value="Hydrolase_4"/>
    <property type="match status" value="1"/>
</dbReference>
<dbReference type="PANTHER" id="PTHR12277">
    <property type="entry name" value="ALPHA/BETA HYDROLASE DOMAIN-CONTAINING PROTEIN"/>
    <property type="match status" value="1"/>
</dbReference>
<dbReference type="GO" id="GO:0005789">
    <property type="term" value="C:endoplasmic reticulum membrane"/>
    <property type="evidence" value="ECO:0007669"/>
    <property type="project" value="TreeGrafter"/>
</dbReference>
<proteinExistence type="predicted"/>
<dbReference type="SUPFAM" id="SSF53474">
    <property type="entry name" value="alpha/beta-Hydrolases"/>
    <property type="match status" value="1"/>
</dbReference>
<keyword evidence="3" id="KW-1185">Reference proteome</keyword>
<sequence length="307" mass="34750">MTDYSDVSANNVHAIGRAFCLDGDEGNIGVWHMLPKTMSYEYREKGVHPSDDEMEKLLSLEKYPVIFYLHGNSFDRTTGHRVELYNVLNKLDFQVVAFDYRGYGDSDGNPTEGGLVNDSRLVYDYVKRHSGNNTVVLWGHSMGTGVATKLAMDLSLEGQAPDGLILESPFNNLRDAIMGHLLSIPLRWMSEEMIQTYIMQPLRSVGLDMTSDKRIVNVTCPILIMHAENDHVIPVRLGRKLKDAALAASRDVKYVEFEEARNYKHKFIYMAPELSTLIPNTYIGFWSNSGQVEGKIIFAHFLMIVYA</sequence>
<evidence type="ECO:0000313" key="2">
    <source>
        <dbReference type="EMBL" id="KHJ89980.1"/>
    </source>
</evidence>
<organism evidence="2 3">
    <name type="scientific">Oesophagostomum dentatum</name>
    <name type="common">Nodular worm</name>
    <dbReference type="NCBI Taxonomy" id="61180"/>
    <lineage>
        <taxon>Eukaryota</taxon>
        <taxon>Metazoa</taxon>
        <taxon>Ecdysozoa</taxon>
        <taxon>Nematoda</taxon>
        <taxon>Chromadorea</taxon>
        <taxon>Rhabditida</taxon>
        <taxon>Rhabditina</taxon>
        <taxon>Rhabditomorpha</taxon>
        <taxon>Strongyloidea</taxon>
        <taxon>Strongylidae</taxon>
        <taxon>Oesophagostomum</taxon>
    </lineage>
</organism>
<dbReference type="GO" id="GO:0004622">
    <property type="term" value="F:phosphatidylcholine lysophospholipase activity"/>
    <property type="evidence" value="ECO:0007669"/>
    <property type="project" value="TreeGrafter"/>
</dbReference>
<dbReference type="EMBL" id="KN553527">
    <property type="protein sequence ID" value="KHJ89980.1"/>
    <property type="molecule type" value="Genomic_DNA"/>
</dbReference>
<evidence type="ECO:0000259" key="1">
    <source>
        <dbReference type="Pfam" id="PF12146"/>
    </source>
</evidence>
<dbReference type="Proteomes" id="UP000053660">
    <property type="component" value="Unassembled WGS sequence"/>
</dbReference>
<dbReference type="PANTHER" id="PTHR12277:SF194">
    <property type="entry name" value="FI04476P"/>
    <property type="match status" value="1"/>
</dbReference>
<reference evidence="2 3" key="1">
    <citation type="submission" date="2014-03" db="EMBL/GenBank/DDBJ databases">
        <title>Draft genome of the hookworm Oesophagostomum dentatum.</title>
        <authorList>
            <person name="Mitreva M."/>
        </authorList>
    </citation>
    <scope>NUCLEOTIDE SEQUENCE [LARGE SCALE GENOMIC DNA]</scope>
    <source>
        <strain evidence="2 3">OD-Hann</strain>
    </source>
</reference>
<accession>A0A0B1T3J9</accession>
<dbReference type="GO" id="GO:0052651">
    <property type="term" value="P:monoacylglycerol catabolic process"/>
    <property type="evidence" value="ECO:0007669"/>
    <property type="project" value="TreeGrafter"/>
</dbReference>
<dbReference type="GO" id="GO:0047372">
    <property type="term" value="F:monoacylglycerol lipase activity"/>
    <property type="evidence" value="ECO:0007669"/>
    <property type="project" value="TreeGrafter"/>
</dbReference>